<reference evidence="6 7" key="1">
    <citation type="journal article" date="2007" name="Proc. Natl. Acad. Sci. U.S.A.">
        <title>The tiny eukaryote Ostreococcus provides genomic insights into the paradox of plankton speciation.</title>
        <authorList>
            <person name="Palenik B."/>
            <person name="Grimwood J."/>
            <person name="Aerts A."/>
            <person name="Rouze P."/>
            <person name="Salamov A."/>
            <person name="Putnam N."/>
            <person name="Dupont C."/>
            <person name="Jorgensen R."/>
            <person name="Derelle E."/>
            <person name="Rombauts S."/>
            <person name="Zhou K."/>
            <person name="Otillar R."/>
            <person name="Merchant S.S."/>
            <person name="Podell S."/>
            <person name="Gaasterland T."/>
            <person name="Napoli C."/>
            <person name="Gendler K."/>
            <person name="Manuell A."/>
            <person name="Tai V."/>
            <person name="Vallon O."/>
            <person name="Piganeau G."/>
            <person name="Jancek S."/>
            <person name="Heijde M."/>
            <person name="Jabbari K."/>
            <person name="Bowler C."/>
            <person name="Lohr M."/>
            <person name="Robbens S."/>
            <person name="Werner G."/>
            <person name="Dubchak I."/>
            <person name="Pazour G.J."/>
            <person name="Ren Q."/>
            <person name="Paulsen I."/>
            <person name="Delwiche C."/>
            <person name="Schmutz J."/>
            <person name="Rokhsar D."/>
            <person name="Van de Peer Y."/>
            <person name="Moreau H."/>
            <person name="Grigoriev I.V."/>
        </authorList>
    </citation>
    <scope>NUCLEOTIDE SEQUENCE [LARGE SCALE GENOMIC DNA]</scope>
    <source>
        <strain evidence="6 7">CCE9901</strain>
    </source>
</reference>
<dbReference type="GO" id="GO:0005886">
    <property type="term" value="C:plasma membrane"/>
    <property type="evidence" value="ECO:0007669"/>
    <property type="project" value="UniProtKB-SubCell"/>
</dbReference>
<dbReference type="Proteomes" id="UP000001568">
    <property type="component" value="Chromosome 16"/>
</dbReference>
<organism evidence="6 7">
    <name type="scientific">Ostreococcus lucimarinus (strain CCE9901)</name>
    <dbReference type="NCBI Taxonomy" id="436017"/>
    <lineage>
        <taxon>Eukaryota</taxon>
        <taxon>Viridiplantae</taxon>
        <taxon>Chlorophyta</taxon>
        <taxon>Mamiellophyceae</taxon>
        <taxon>Mamiellales</taxon>
        <taxon>Bathycoccaceae</taxon>
        <taxon>Ostreococcus</taxon>
    </lineage>
</organism>
<dbReference type="Gene3D" id="3.40.525.10">
    <property type="entry name" value="CRAL-TRIO lipid binding domain"/>
    <property type="match status" value="1"/>
</dbReference>
<dbReference type="PANTHER" id="PTHR45657">
    <property type="entry name" value="CRAL-TRIO DOMAIN-CONTAINING PROTEIN YKL091C-RELATED"/>
    <property type="match status" value="1"/>
</dbReference>
<feature type="region of interest" description="Disordered" evidence="4">
    <location>
        <begin position="23"/>
        <end position="42"/>
    </location>
</feature>
<name>A4S9H7_OSTLU</name>
<dbReference type="Pfam" id="PF00650">
    <property type="entry name" value="CRAL_TRIO"/>
    <property type="match status" value="1"/>
</dbReference>
<evidence type="ECO:0000256" key="3">
    <source>
        <dbReference type="ARBA" id="ARBA00038020"/>
    </source>
</evidence>
<evidence type="ECO:0000256" key="2">
    <source>
        <dbReference type="ARBA" id="ARBA00004395"/>
    </source>
</evidence>
<evidence type="ECO:0000256" key="1">
    <source>
        <dbReference type="ARBA" id="ARBA00004202"/>
    </source>
</evidence>
<dbReference type="SUPFAM" id="SSF52087">
    <property type="entry name" value="CRAL/TRIO domain"/>
    <property type="match status" value="1"/>
</dbReference>
<feature type="domain" description="CRAL-TRIO" evidence="5">
    <location>
        <begin position="469"/>
        <end position="647"/>
    </location>
</feature>
<dbReference type="InterPro" id="IPR051026">
    <property type="entry name" value="PI/PC_transfer"/>
</dbReference>
<dbReference type="OrthoDB" id="1434354at2759"/>
<dbReference type="KEGG" id="olu:OSTLU_28205"/>
<dbReference type="Gene3D" id="3.40.50.620">
    <property type="entry name" value="HUPs"/>
    <property type="match status" value="1"/>
</dbReference>
<keyword evidence="7" id="KW-1185">Reference proteome</keyword>
<proteinExistence type="inferred from homology"/>
<feature type="region of interest" description="Disordered" evidence="4">
    <location>
        <begin position="129"/>
        <end position="148"/>
    </location>
</feature>
<evidence type="ECO:0000259" key="5">
    <source>
        <dbReference type="PROSITE" id="PS50191"/>
    </source>
</evidence>
<gene>
    <name evidence="6" type="ORF">OSTLU_28205</name>
</gene>
<evidence type="ECO:0000256" key="4">
    <source>
        <dbReference type="SAM" id="MobiDB-lite"/>
    </source>
</evidence>
<sequence length="667" mass="73739">MPWRAGAPRCFGRRARASSRDIFGDVDANGTSRKSSTSTSTGSGGTVIVYGLSADPPTDVGGHGSVVRALRACEGVDEVRVTPVYAHAYAEKRLATTSYEARVEMCALAFEGAVMDSDADVGKHATLAPAGSRGVSASDDDAGETSAAGTKAARLVVSRAEYRASLEHRGGLANTKPGSTAALMDVLRREQPDTTFIICVGEDAFDDLISGKWFRGEDLLRDYAFIVAPRHGYESRRERNFGASGHVTRDIRSVSWLEAHVTAPAGAPVSSTMIRRALEQRQECETAEQLLQDCAPTRALHPDVLQYIVDKELYVADEFQDAVGDDLDSDADADAPSTPTKDLGYLGRKFAGMTTEPSAYFSRDKSFTDAKDRHGLLTESRPLIGKEVDVHEHIKAAVPRDEFTSFKALPYELFDRAIRTELQNHPPGKWNADKAKKYAFMSAERVRVVLQWRKDNKVDELLTGGILPYSDCMYTNWPAFVHGQDSYGHPVLCEHPSAVKPDALKARMTVDEIMRHRIQVMETLEFMKSTSQRAHTVYKHICVIDLEGVTMSLFTGDVKSFLTEFVKLLTHRYTDSLHLMYLVNTPVVFRVMWAMLMPLLSTTTKSKIFMFGVGPNQSKKLAKQLARHGIGQECVPPCAGGTHKGTRMDEYIREAVTLHKRLNEHVK</sequence>
<dbReference type="InterPro" id="IPR001251">
    <property type="entry name" value="CRAL-TRIO_dom"/>
</dbReference>
<protein>
    <recommendedName>
        <fullName evidence="5">CRAL-TRIO domain-containing protein</fullName>
    </recommendedName>
</protein>
<dbReference type="EMBL" id="CP000596">
    <property type="protein sequence ID" value="ABP00228.1"/>
    <property type="molecule type" value="Genomic_DNA"/>
</dbReference>
<dbReference type="eggNOG" id="KOG1471">
    <property type="taxonomic scope" value="Eukaryota"/>
</dbReference>
<evidence type="ECO:0000313" key="7">
    <source>
        <dbReference type="Proteomes" id="UP000001568"/>
    </source>
</evidence>
<dbReference type="Gramene" id="ABP00228">
    <property type="protein sequence ID" value="ABP00228"/>
    <property type="gene ID" value="OSTLU_28205"/>
</dbReference>
<comment type="similarity">
    <text evidence="3">Belongs to the SFH family.</text>
</comment>
<evidence type="ECO:0000313" key="6">
    <source>
        <dbReference type="EMBL" id="ABP00228.1"/>
    </source>
</evidence>
<feature type="compositionally biased region" description="Low complexity" evidence="4">
    <location>
        <begin position="30"/>
        <end position="41"/>
    </location>
</feature>
<dbReference type="CDD" id="cd00170">
    <property type="entry name" value="SEC14"/>
    <property type="match status" value="1"/>
</dbReference>
<dbReference type="PANTHER" id="PTHR45657:SF1">
    <property type="entry name" value="CRAL-TRIO DOMAIN-CONTAINING PROTEIN YKL091C-RELATED"/>
    <property type="match status" value="1"/>
</dbReference>
<dbReference type="SMART" id="SM00516">
    <property type="entry name" value="SEC14"/>
    <property type="match status" value="1"/>
</dbReference>
<dbReference type="InterPro" id="IPR036865">
    <property type="entry name" value="CRAL-TRIO_dom_sf"/>
</dbReference>
<comment type="subcellular location">
    <subcellularLocation>
        <location evidence="1">Cell membrane</location>
        <topology evidence="1">Peripheral membrane protein</topology>
    </subcellularLocation>
    <subcellularLocation>
        <location evidence="2">Golgi apparatus membrane</location>
        <topology evidence="2">Peripheral membrane protein</topology>
    </subcellularLocation>
</comment>
<dbReference type="InterPro" id="IPR014729">
    <property type="entry name" value="Rossmann-like_a/b/a_fold"/>
</dbReference>
<dbReference type="HOGENOM" id="CLU_411854_0_0_1"/>
<dbReference type="GeneID" id="5005983"/>
<accession>A4S9H7</accession>
<dbReference type="SUPFAM" id="SSF52374">
    <property type="entry name" value="Nucleotidylyl transferase"/>
    <property type="match status" value="1"/>
</dbReference>
<dbReference type="PROSITE" id="PS50191">
    <property type="entry name" value="CRAL_TRIO"/>
    <property type="match status" value="1"/>
</dbReference>
<dbReference type="RefSeq" id="XP_001421934.1">
    <property type="nucleotide sequence ID" value="XM_001421897.1"/>
</dbReference>
<dbReference type="GO" id="GO:0000139">
    <property type="term" value="C:Golgi membrane"/>
    <property type="evidence" value="ECO:0007669"/>
    <property type="project" value="UniProtKB-SubCell"/>
</dbReference>
<dbReference type="AlphaFoldDB" id="A4S9H7"/>